<feature type="region of interest" description="Disordered" evidence="1">
    <location>
        <begin position="583"/>
        <end position="607"/>
    </location>
</feature>
<protein>
    <recommendedName>
        <fullName evidence="7">DUF4378 domain-containing protein</fullName>
    </recommendedName>
</protein>
<dbReference type="InterPro" id="IPR025486">
    <property type="entry name" value="DUF4378"/>
</dbReference>
<feature type="compositionally biased region" description="Polar residues" evidence="1">
    <location>
        <begin position="490"/>
        <end position="509"/>
    </location>
</feature>
<dbReference type="Pfam" id="PF14309">
    <property type="entry name" value="DUF4378"/>
    <property type="match status" value="1"/>
</dbReference>
<dbReference type="Pfam" id="PF12552">
    <property type="entry name" value="DUF3741"/>
    <property type="match status" value="1"/>
</dbReference>
<evidence type="ECO:0000259" key="3">
    <source>
        <dbReference type="Pfam" id="PF14309"/>
    </source>
</evidence>
<name>A0AAQ3KWV5_9LILI</name>
<feature type="compositionally biased region" description="Polar residues" evidence="1">
    <location>
        <begin position="589"/>
        <end position="603"/>
    </location>
</feature>
<feature type="domain" description="DUF4378" evidence="3">
    <location>
        <begin position="830"/>
        <end position="977"/>
    </location>
</feature>
<feature type="compositionally biased region" description="Basic residues" evidence="1">
    <location>
        <begin position="1"/>
        <end position="10"/>
    </location>
</feature>
<reference evidence="5 6" key="1">
    <citation type="submission" date="2023-10" db="EMBL/GenBank/DDBJ databases">
        <title>Chromosome-scale genome assembly provides insights into flower coloration mechanisms of Canna indica.</title>
        <authorList>
            <person name="Li C."/>
        </authorList>
    </citation>
    <scope>NUCLEOTIDE SEQUENCE [LARGE SCALE GENOMIC DNA]</scope>
    <source>
        <tissue evidence="5">Flower</tissue>
    </source>
</reference>
<evidence type="ECO:0000259" key="2">
    <source>
        <dbReference type="Pfam" id="PF12552"/>
    </source>
</evidence>
<dbReference type="AlphaFoldDB" id="A0AAQ3KWV5"/>
<evidence type="ECO:0000256" key="1">
    <source>
        <dbReference type="SAM" id="MobiDB-lite"/>
    </source>
</evidence>
<evidence type="ECO:0000313" key="5">
    <source>
        <dbReference type="EMBL" id="WOL16254.1"/>
    </source>
</evidence>
<keyword evidence="6" id="KW-1185">Reference proteome</keyword>
<evidence type="ECO:0008006" key="7">
    <source>
        <dbReference type="Google" id="ProtNLM"/>
    </source>
</evidence>
<feature type="domain" description="DUF3741" evidence="4">
    <location>
        <begin position="97"/>
        <end position="113"/>
    </location>
</feature>
<feature type="region of interest" description="Disordered" evidence="1">
    <location>
        <begin position="1"/>
        <end position="23"/>
    </location>
</feature>
<sequence>MYHWSSRSRRRGEPQGTAGLGGDEAWMSAARAEGNFRCPQWPNASSVTSAHSIGFSAEENSFAPEFRQNSSKKVSGISMKQLLDEEASKPKETMHHSPSLVARLMGLDTLPYSVRKQKHFDRYNKITASTNISPNYKHSEDYSHGRSMDNDQEFKDVFEVVESKIKKRTYQSDNRRLLDRGNETVMKPTRQKFIGAKGFSTHEVLHKEKKFNHAFEISESSKDLFRELLQDPNSLIAKHLQDLSQAPTSPHRSKITVLKPTRGAKYWSDDVWSQLSELERNHDKCFNMQQQLQSGSVKMHAASLDEIFVSEKFTSLPNNSPVLQHADGTKECPAHIVILKPNLEKAKKATKDYLFTHDDFWYTLKKFRELAKYGTQELQSKSKAKLSYQTEVLSNSNSIEISREITRKTRCDRTSRTKTNFNLEKKYAVKGDPDIFPVPAVKLDQPESICSSSNYGEWGNCFSPPSPSYPTRSSVSREARKRLSERWKMTHQSQNTGHTPGNSSTLGELLALSNNGTSKVTLHASNAKNDVDEKFPCNEVLGSKGCFLATNSKDSLKDVYSRLFPLSNSLTVSSSVYRSPKFSDPECNGGTNDMGSSTSSDANFSKPEKSLVKTSNHCSHKSQQAHFVENEYMVPEREIHVNSEGLRKSINVRNYMDERTIHPLPTEYSSTDMNQSKVSASIPVLGDESEYLTTMGKQEMLSAFQMPFGNEGKIKEISTDHPQVEQVLSEDVAESNPLSIEELEQTSPISVLETPSEDETYGSGCFERLSSDLKELRAQLQLLKLESVDTCIMENEALWGNGNCAMDDHSDGVLPSREVQQNFRDDDDRDYAYLLDMLIESGFLGVGNNKLLNGCCFPSYPMDQNVFDQLEKKYNGDPSWSISERKLLFDVINCSLAGLVANHLDEQPWVTSNIRRLAWDQEGLVETLWQMVVKQRKEMSCNWGNVLVLPEWISLECGIDAIGRGIERMLNNDLLEELAREFIENQ</sequence>
<feature type="domain" description="DUF3741" evidence="2">
    <location>
        <begin position="190"/>
        <end position="234"/>
    </location>
</feature>
<gene>
    <name evidence="5" type="ORF">Cni_G25041</name>
</gene>
<dbReference type="InterPro" id="IPR022212">
    <property type="entry name" value="DUF3741"/>
</dbReference>
<dbReference type="Pfam" id="PF14383">
    <property type="entry name" value="VARLMGL"/>
    <property type="match status" value="1"/>
</dbReference>
<organism evidence="5 6">
    <name type="scientific">Canna indica</name>
    <name type="common">Indian-shot</name>
    <dbReference type="NCBI Taxonomy" id="4628"/>
    <lineage>
        <taxon>Eukaryota</taxon>
        <taxon>Viridiplantae</taxon>
        <taxon>Streptophyta</taxon>
        <taxon>Embryophyta</taxon>
        <taxon>Tracheophyta</taxon>
        <taxon>Spermatophyta</taxon>
        <taxon>Magnoliopsida</taxon>
        <taxon>Liliopsida</taxon>
        <taxon>Zingiberales</taxon>
        <taxon>Cannaceae</taxon>
        <taxon>Canna</taxon>
    </lineage>
</organism>
<evidence type="ECO:0000313" key="6">
    <source>
        <dbReference type="Proteomes" id="UP001327560"/>
    </source>
</evidence>
<dbReference type="EMBL" id="CP136897">
    <property type="protein sequence ID" value="WOL16254.1"/>
    <property type="molecule type" value="Genomic_DNA"/>
</dbReference>
<dbReference type="PANTHER" id="PTHR46836">
    <property type="entry name" value="AFADIN"/>
    <property type="match status" value="1"/>
</dbReference>
<dbReference type="Proteomes" id="UP001327560">
    <property type="component" value="Chromosome 8"/>
</dbReference>
<proteinExistence type="predicted"/>
<dbReference type="InterPro" id="IPR032795">
    <property type="entry name" value="DUF3741-assoc"/>
</dbReference>
<evidence type="ECO:0000259" key="4">
    <source>
        <dbReference type="Pfam" id="PF14383"/>
    </source>
</evidence>
<feature type="region of interest" description="Disordered" evidence="1">
    <location>
        <begin position="487"/>
        <end position="509"/>
    </location>
</feature>
<accession>A0AAQ3KWV5</accession>
<dbReference type="PANTHER" id="PTHR46836:SF8">
    <property type="entry name" value="AFADIN"/>
    <property type="match status" value="1"/>
</dbReference>